<gene>
    <name evidence="1" type="ORF">D9758_018291</name>
</gene>
<dbReference type="AlphaFoldDB" id="A0A8H5EZQ8"/>
<comment type="caution">
    <text evidence="1">The sequence shown here is derived from an EMBL/GenBank/DDBJ whole genome shotgun (WGS) entry which is preliminary data.</text>
</comment>
<protein>
    <submittedName>
        <fullName evidence="1">Uncharacterized protein</fullName>
    </submittedName>
</protein>
<dbReference type="Proteomes" id="UP000559256">
    <property type="component" value="Unassembled WGS sequence"/>
</dbReference>
<keyword evidence="2" id="KW-1185">Reference proteome</keyword>
<proteinExistence type="predicted"/>
<sequence length="46" mass="5007">MPAMTIEGAWVILEMVSQMTDDVYECVEALKLNGMSCPVTEPSGKT</sequence>
<evidence type="ECO:0000313" key="2">
    <source>
        <dbReference type="Proteomes" id="UP000559256"/>
    </source>
</evidence>
<organism evidence="1 2">
    <name type="scientific">Tetrapyrgos nigripes</name>
    <dbReference type="NCBI Taxonomy" id="182062"/>
    <lineage>
        <taxon>Eukaryota</taxon>
        <taxon>Fungi</taxon>
        <taxon>Dikarya</taxon>
        <taxon>Basidiomycota</taxon>
        <taxon>Agaricomycotina</taxon>
        <taxon>Agaricomycetes</taxon>
        <taxon>Agaricomycetidae</taxon>
        <taxon>Agaricales</taxon>
        <taxon>Marasmiineae</taxon>
        <taxon>Marasmiaceae</taxon>
        <taxon>Tetrapyrgos</taxon>
    </lineage>
</organism>
<accession>A0A8H5EZQ8</accession>
<dbReference type="EMBL" id="JAACJM010000450">
    <property type="protein sequence ID" value="KAF5318326.1"/>
    <property type="molecule type" value="Genomic_DNA"/>
</dbReference>
<name>A0A8H5EZQ8_9AGAR</name>
<reference evidence="1 2" key="1">
    <citation type="journal article" date="2020" name="ISME J.">
        <title>Uncovering the hidden diversity of litter-decomposition mechanisms in mushroom-forming fungi.</title>
        <authorList>
            <person name="Floudas D."/>
            <person name="Bentzer J."/>
            <person name="Ahren D."/>
            <person name="Johansson T."/>
            <person name="Persson P."/>
            <person name="Tunlid A."/>
        </authorList>
    </citation>
    <scope>NUCLEOTIDE SEQUENCE [LARGE SCALE GENOMIC DNA]</scope>
    <source>
        <strain evidence="1 2">CBS 291.85</strain>
    </source>
</reference>
<evidence type="ECO:0000313" key="1">
    <source>
        <dbReference type="EMBL" id="KAF5318326.1"/>
    </source>
</evidence>